<evidence type="ECO:0000313" key="5">
    <source>
        <dbReference type="Proteomes" id="UP000557566"/>
    </source>
</evidence>
<proteinExistence type="predicted"/>
<dbReference type="EMBL" id="JAAVMX010000005">
    <property type="protein sequence ID" value="KAF4508963.1"/>
    <property type="molecule type" value="Genomic_DNA"/>
</dbReference>
<comment type="caution">
    <text evidence="4">The sequence shown here is derived from an EMBL/GenBank/DDBJ whole genome shotgun (WGS) entry which is preliminary data.</text>
</comment>
<protein>
    <recommendedName>
        <fullName evidence="3">DUF5672 domain-containing protein</fullName>
    </recommendedName>
</protein>
<dbReference type="OrthoDB" id="10025998at2759"/>
<organism evidence="4 5">
    <name type="scientific">Ophiocordyceps sinensis</name>
    <dbReference type="NCBI Taxonomy" id="72228"/>
    <lineage>
        <taxon>Eukaryota</taxon>
        <taxon>Fungi</taxon>
        <taxon>Dikarya</taxon>
        <taxon>Ascomycota</taxon>
        <taxon>Pezizomycotina</taxon>
        <taxon>Sordariomycetes</taxon>
        <taxon>Hypocreomycetidae</taxon>
        <taxon>Hypocreales</taxon>
        <taxon>Ophiocordycipitaceae</taxon>
        <taxon>Ophiocordyceps</taxon>
    </lineage>
</organism>
<feature type="chain" id="PRO_5034533718" description="DUF5672 domain-containing protein" evidence="2">
    <location>
        <begin position="26"/>
        <end position="295"/>
    </location>
</feature>
<feature type="domain" description="DUF5672" evidence="3">
    <location>
        <begin position="123"/>
        <end position="266"/>
    </location>
</feature>
<feature type="region of interest" description="Disordered" evidence="1">
    <location>
        <begin position="36"/>
        <end position="60"/>
    </location>
</feature>
<gene>
    <name evidence="4" type="ORF">G6O67_005281</name>
</gene>
<evidence type="ECO:0000256" key="1">
    <source>
        <dbReference type="SAM" id="MobiDB-lite"/>
    </source>
</evidence>
<evidence type="ECO:0000259" key="3">
    <source>
        <dbReference type="Pfam" id="PF18922"/>
    </source>
</evidence>
<keyword evidence="2" id="KW-0732">Signal</keyword>
<dbReference type="AlphaFoldDB" id="A0A8H4PRA7"/>
<reference evidence="4 5" key="1">
    <citation type="journal article" date="2020" name="Genome Biol. Evol.">
        <title>A new high-quality draft genome assembly of the Chinese cordyceps Ophiocordyceps sinensis.</title>
        <authorList>
            <person name="Shu R."/>
            <person name="Zhang J."/>
            <person name="Meng Q."/>
            <person name="Zhang H."/>
            <person name="Zhou G."/>
            <person name="Li M."/>
            <person name="Wu P."/>
            <person name="Zhao Y."/>
            <person name="Chen C."/>
            <person name="Qin Q."/>
        </authorList>
    </citation>
    <scope>NUCLEOTIDE SEQUENCE [LARGE SCALE GENOMIC DNA]</scope>
    <source>
        <strain evidence="4 5">IOZ07</strain>
    </source>
</reference>
<sequence>MMTHRANKGLSLALAIACLLVLWMAKRESEYSSQAAVADTRKQTSDDVQKKHANPGLHEKQAKGPDLALIIETQMTPNLVPVMLHFATVLGPKWPIVLFTLEEHWVMPPSAAFRRAVDTRSFDIRFLPPNTSLGDSQSVSRFLTKPWIWEQVQSARRTLLFQTDSIICSKAETVIEEFLQHDFVGAPIHQQYGAGYNGGLSIRNPKLFLNITRDVSFEASAHDFEDQWFYAEAKAREGNGVKLPQAAVAKLFAVETIYYEKPLGYHQPSRWQADHMEEIEEYCPEVKMLTSRRAT</sequence>
<dbReference type="Proteomes" id="UP000557566">
    <property type="component" value="Unassembled WGS sequence"/>
</dbReference>
<name>A0A8H4PRA7_9HYPO</name>
<evidence type="ECO:0000256" key="2">
    <source>
        <dbReference type="SAM" id="SignalP"/>
    </source>
</evidence>
<evidence type="ECO:0000313" key="4">
    <source>
        <dbReference type="EMBL" id="KAF4508963.1"/>
    </source>
</evidence>
<feature type="signal peptide" evidence="2">
    <location>
        <begin position="1"/>
        <end position="25"/>
    </location>
</feature>
<dbReference type="InterPro" id="IPR043729">
    <property type="entry name" value="DUF5672"/>
</dbReference>
<accession>A0A8H4PRA7</accession>
<dbReference type="Pfam" id="PF18922">
    <property type="entry name" value="DUF5672"/>
    <property type="match status" value="1"/>
</dbReference>
<keyword evidence="5" id="KW-1185">Reference proteome</keyword>
<feature type="compositionally biased region" description="Basic and acidic residues" evidence="1">
    <location>
        <begin position="39"/>
        <end position="50"/>
    </location>
</feature>